<name>A0A2G9TUU3_TELCI</name>
<evidence type="ECO:0000256" key="1">
    <source>
        <dbReference type="ARBA" id="ARBA00004613"/>
    </source>
</evidence>
<evidence type="ECO:0000313" key="5">
    <source>
        <dbReference type="EMBL" id="PIO61695.1"/>
    </source>
</evidence>
<dbReference type="OrthoDB" id="5781816at2759"/>
<evidence type="ECO:0000259" key="4">
    <source>
        <dbReference type="Pfam" id="PF25106"/>
    </source>
</evidence>
<keyword evidence="3" id="KW-0732">Signal</keyword>
<dbReference type="AlphaFoldDB" id="A0A2G9TUU3"/>
<proteinExistence type="predicted"/>
<dbReference type="Proteomes" id="UP000230423">
    <property type="component" value="Unassembled WGS sequence"/>
</dbReference>
<evidence type="ECO:0000256" key="3">
    <source>
        <dbReference type="ARBA" id="ARBA00022729"/>
    </source>
</evidence>
<accession>A0A2G9TUU3</accession>
<sequence length="272" mass="30494">YCSDNTGTVFDAEHPTLTLVIRTRTQLADVITQVSRAITTVISDLAFDPDYLRRFVLVTFNNNRLTTKSFSNSESLLEDLKAAAETTDSNGTCVDIDFVALEAALSQYLTYKSPVYVITDALPTNDTQVDNVYLSINEWRSPVYFLYVEPSPESGCRTSTGDPAYRLADTVAQRSAGQTFYFCSRGRIGTLNTVVKWIFSGQLRSTSILMLACHSRITIYASNGIWRGSCTYNFYFAPFECDVPNELLHFNFFAQDLQGYAVQRAGVMYCAR</sequence>
<keyword evidence="6" id="KW-1185">Reference proteome</keyword>
<dbReference type="PANTHER" id="PTHR47324:SF1">
    <property type="entry name" value="EGF-LIKE DOMAIN-CONTAINING PROTEIN-RELATED"/>
    <property type="match status" value="1"/>
</dbReference>
<comment type="subcellular location">
    <subcellularLocation>
        <location evidence="1">Secreted</location>
    </subcellularLocation>
</comment>
<feature type="non-terminal residue" evidence="5">
    <location>
        <position position="272"/>
    </location>
</feature>
<dbReference type="InterPro" id="IPR056861">
    <property type="entry name" value="HMCN1-like_VWA"/>
</dbReference>
<gene>
    <name evidence="5" type="ORF">TELCIR_16773</name>
</gene>
<evidence type="ECO:0000256" key="2">
    <source>
        <dbReference type="ARBA" id="ARBA00022525"/>
    </source>
</evidence>
<dbReference type="Pfam" id="PF25106">
    <property type="entry name" value="VWA_4"/>
    <property type="match status" value="1"/>
</dbReference>
<dbReference type="PANTHER" id="PTHR47324">
    <property type="entry name" value="PROTEIN IRG-7-RELATED"/>
    <property type="match status" value="1"/>
</dbReference>
<keyword evidence="2" id="KW-0964">Secreted</keyword>
<dbReference type="InterPro" id="IPR053295">
    <property type="entry name" value="Innate_immunity_reg"/>
</dbReference>
<feature type="domain" description="Hemicentin-1-like von Willebrand factor A" evidence="4">
    <location>
        <begin position="17"/>
        <end position="181"/>
    </location>
</feature>
<evidence type="ECO:0000313" key="6">
    <source>
        <dbReference type="Proteomes" id="UP000230423"/>
    </source>
</evidence>
<dbReference type="EMBL" id="KZ353165">
    <property type="protein sequence ID" value="PIO61695.1"/>
    <property type="molecule type" value="Genomic_DNA"/>
</dbReference>
<protein>
    <recommendedName>
        <fullName evidence="4">Hemicentin-1-like von Willebrand factor A domain-containing protein</fullName>
    </recommendedName>
</protein>
<organism evidence="5 6">
    <name type="scientific">Teladorsagia circumcincta</name>
    <name type="common">Brown stomach worm</name>
    <name type="synonym">Ostertagia circumcincta</name>
    <dbReference type="NCBI Taxonomy" id="45464"/>
    <lineage>
        <taxon>Eukaryota</taxon>
        <taxon>Metazoa</taxon>
        <taxon>Ecdysozoa</taxon>
        <taxon>Nematoda</taxon>
        <taxon>Chromadorea</taxon>
        <taxon>Rhabditida</taxon>
        <taxon>Rhabditina</taxon>
        <taxon>Rhabditomorpha</taxon>
        <taxon>Strongyloidea</taxon>
        <taxon>Trichostrongylidae</taxon>
        <taxon>Teladorsagia</taxon>
    </lineage>
</organism>
<feature type="non-terminal residue" evidence="5">
    <location>
        <position position="1"/>
    </location>
</feature>
<reference evidence="5 6" key="1">
    <citation type="submission" date="2015-09" db="EMBL/GenBank/DDBJ databases">
        <title>Draft genome of the parasitic nematode Teladorsagia circumcincta isolate WARC Sus (inbred).</title>
        <authorList>
            <person name="Mitreva M."/>
        </authorList>
    </citation>
    <scope>NUCLEOTIDE SEQUENCE [LARGE SCALE GENOMIC DNA]</scope>
    <source>
        <strain evidence="5 6">S</strain>
    </source>
</reference>